<name>A0ABQ9GSN9_9NEOP</name>
<dbReference type="SUPFAM" id="SSF53098">
    <property type="entry name" value="Ribonuclease H-like"/>
    <property type="match status" value="1"/>
</dbReference>
<dbReference type="InterPro" id="IPR036397">
    <property type="entry name" value="RNaseH_sf"/>
</dbReference>
<dbReference type="InterPro" id="IPR039537">
    <property type="entry name" value="Retrotran_Ty1/copia-like"/>
</dbReference>
<evidence type="ECO:0000259" key="2">
    <source>
        <dbReference type="PROSITE" id="PS50994"/>
    </source>
</evidence>
<accession>A0ABQ9GSN9</accession>
<feature type="domain" description="Integrase catalytic" evidence="2">
    <location>
        <begin position="54"/>
        <end position="172"/>
    </location>
</feature>
<dbReference type="PROSITE" id="PS50994">
    <property type="entry name" value="INTEGRASE"/>
    <property type="match status" value="1"/>
</dbReference>
<proteinExistence type="predicted"/>
<dbReference type="InterPro" id="IPR057670">
    <property type="entry name" value="SH3_retrovirus"/>
</dbReference>
<feature type="region of interest" description="Disordered" evidence="1">
    <location>
        <begin position="310"/>
        <end position="342"/>
    </location>
</feature>
<evidence type="ECO:0000313" key="3">
    <source>
        <dbReference type="EMBL" id="KAJ8875044.1"/>
    </source>
</evidence>
<dbReference type="InterPro" id="IPR012337">
    <property type="entry name" value="RNaseH-like_sf"/>
</dbReference>
<protein>
    <recommendedName>
        <fullName evidence="2">Integrase catalytic domain-containing protein</fullName>
    </recommendedName>
</protein>
<dbReference type="InterPro" id="IPR001584">
    <property type="entry name" value="Integrase_cat-core"/>
</dbReference>
<keyword evidence="4" id="KW-1185">Reference proteome</keyword>
<comment type="caution">
    <text evidence="3">The sequence shown here is derived from an EMBL/GenBank/DDBJ whole genome shotgun (WGS) entry which is preliminary data.</text>
</comment>
<reference evidence="3 4" key="1">
    <citation type="submission" date="2023-02" db="EMBL/GenBank/DDBJ databases">
        <title>LHISI_Scaffold_Assembly.</title>
        <authorList>
            <person name="Stuart O.P."/>
            <person name="Cleave R."/>
            <person name="Magrath M.J.L."/>
            <person name="Mikheyev A.S."/>
        </authorList>
    </citation>
    <scope>NUCLEOTIDE SEQUENCE [LARGE SCALE GENOMIC DNA]</scope>
    <source>
        <strain evidence="3">Daus_M_001</strain>
        <tissue evidence="3">Leg muscle</tissue>
    </source>
</reference>
<evidence type="ECO:0000256" key="1">
    <source>
        <dbReference type="SAM" id="MobiDB-lite"/>
    </source>
</evidence>
<feature type="region of interest" description="Disordered" evidence="1">
    <location>
        <begin position="272"/>
        <end position="293"/>
    </location>
</feature>
<dbReference type="PANTHER" id="PTHR42648:SF28">
    <property type="entry name" value="TRANSPOSON-ENCODED PROTEIN WITH RIBONUCLEASE H-LIKE AND RETROVIRUS ZINC FINGER-LIKE DOMAINS"/>
    <property type="match status" value="1"/>
</dbReference>
<organism evidence="3 4">
    <name type="scientific">Dryococelus australis</name>
    <dbReference type="NCBI Taxonomy" id="614101"/>
    <lineage>
        <taxon>Eukaryota</taxon>
        <taxon>Metazoa</taxon>
        <taxon>Ecdysozoa</taxon>
        <taxon>Arthropoda</taxon>
        <taxon>Hexapoda</taxon>
        <taxon>Insecta</taxon>
        <taxon>Pterygota</taxon>
        <taxon>Neoptera</taxon>
        <taxon>Polyneoptera</taxon>
        <taxon>Phasmatodea</taxon>
        <taxon>Verophasmatodea</taxon>
        <taxon>Anareolatae</taxon>
        <taxon>Phasmatidae</taxon>
        <taxon>Eurycanthinae</taxon>
        <taxon>Dryococelus</taxon>
    </lineage>
</organism>
<dbReference type="Gene3D" id="3.30.420.10">
    <property type="entry name" value="Ribonuclease H-like superfamily/Ribonuclease H"/>
    <property type="match status" value="1"/>
</dbReference>
<dbReference type="Proteomes" id="UP001159363">
    <property type="component" value="Chromosome 8"/>
</dbReference>
<dbReference type="PANTHER" id="PTHR42648">
    <property type="entry name" value="TRANSPOSASE, PUTATIVE-RELATED"/>
    <property type="match status" value="1"/>
</dbReference>
<evidence type="ECO:0000313" key="4">
    <source>
        <dbReference type="Proteomes" id="UP001159363"/>
    </source>
</evidence>
<feature type="compositionally biased region" description="Basic and acidic residues" evidence="1">
    <location>
        <begin position="273"/>
        <end position="293"/>
    </location>
</feature>
<dbReference type="EMBL" id="JARBHB010000009">
    <property type="protein sequence ID" value="KAJ8875044.1"/>
    <property type="molecule type" value="Genomic_DNA"/>
</dbReference>
<gene>
    <name evidence="3" type="ORF">PR048_022934</name>
</gene>
<sequence>MDGNEMIFKAVSGGSDVYLTSLPAVCDTSSSYRDCDMRLKGKIKSTGFTDSVSRTSAVLNLVHSDVAGRITPPSIGGAAEYFVTFMDNYSRYSEVKALKKNLMLLKPSNNIKAGLKFFKKKIKSLQSDNGGENIVKEFKNHPRDKGILLRKTVLYSSQQNRKVERLNQTFNEHDKLWFDKDLTVDDIEHIYIYGCQMWEATLENGKLSSRAEECTFIRFQEGIKGYRLWKLSDKKIIVSRDVHVYEHVFPFKTPCPAKPLVREQENVVEIPAVEERNEDEKSEKLHSPDIRRGENVNQHIQREMAHDQIEVRVGQGDRSEHIESETLDRGETGQRRSTREGRRKQYIVVAHKRLIY</sequence>
<feature type="compositionally biased region" description="Basic and acidic residues" evidence="1">
    <location>
        <begin position="310"/>
        <end position="340"/>
    </location>
</feature>
<dbReference type="Pfam" id="PF25597">
    <property type="entry name" value="SH3_retrovirus"/>
    <property type="match status" value="1"/>
</dbReference>